<accession>A0A545W3J2</accession>
<feature type="compositionally biased region" description="Gly residues" evidence="1">
    <location>
        <begin position="302"/>
        <end position="317"/>
    </location>
</feature>
<feature type="compositionally biased region" description="Polar residues" evidence="1">
    <location>
        <begin position="20"/>
        <end position="31"/>
    </location>
</feature>
<keyword evidence="2" id="KW-0812">Transmembrane</keyword>
<comment type="caution">
    <text evidence="3">The sequence shown here is derived from an EMBL/GenBank/DDBJ whole genome shotgun (WGS) entry which is preliminary data.</text>
</comment>
<gene>
    <name evidence="3" type="ORF">IF1G_04561</name>
</gene>
<feature type="region of interest" description="Disordered" evidence="1">
    <location>
        <begin position="291"/>
        <end position="390"/>
    </location>
</feature>
<evidence type="ECO:0000256" key="1">
    <source>
        <dbReference type="SAM" id="MobiDB-lite"/>
    </source>
</evidence>
<name>A0A545W3J2_9HYPO</name>
<protein>
    <submittedName>
        <fullName evidence="3">Uncharacterized protein</fullName>
    </submittedName>
</protein>
<dbReference type="EMBL" id="SPUK01000005">
    <property type="protein sequence ID" value="TQV97321.1"/>
    <property type="molecule type" value="Genomic_DNA"/>
</dbReference>
<evidence type="ECO:0000313" key="4">
    <source>
        <dbReference type="Proteomes" id="UP000315783"/>
    </source>
</evidence>
<keyword evidence="4" id="KW-1185">Reference proteome</keyword>
<feature type="transmembrane region" description="Helical" evidence="2">
    <location>
        <begin position="243"/>
        <end position="267"/>
    </location>
</feature>
<keyword evidence="2" id="KW-1133">Transmembrane helix</keyword>
<feature type="region of interest" description="Disordered" evidence="1">
    <location>
        <begin position="20"/>
        <end position="40"/>
    </location>
</feature>
<sequence length="418" mass="43089">MALPWSNTASSPLTAITTATQTNDGSFQTPGSMPGGGGLRDDDVEHYITFADTGKKVALSVEQWNSKWPMNFTLANENVFVQSLSFYVERPKSLKSTTTDLVPIMNASSDATEGNLYQEPRDGTKRSVLLETRDIILNNNADLGKPMVIGIGWNVSNLAGITYSPAFSIVTRPEDVLKANETLRQSKYATSQTKITSGVVGGVGGIPSGGGGGTTNSNGTSSVPTVDAGDSTHGGGRGLSTGAVAGIAVGVGLAALLAAALGVFFFLRRRRSSNAGAAGAALDQTRAAEQEKLSGFPKDGGSSSGGGGSGGHGGDIGGPNASDAAIAPYRDDDNTPTANTSHDRRRSSAAAREDVAGAGAGAASLSSLRERSSSSDGQQHGLSRHLVEEGMTAEEIRRLEEEEAHLDHEIQRAGGRRG</sequence>
<feature type="region of interest" description="Disordered" evidence="1">
    <location>
        <begin position="206"/>
        <end position="234"/>
    </location>
</feature>
<feature type="compositionally biased region" description="Low complexity" evidence="1">
    <location>
        <begin position="215"/>
        <end position="226"/>
    </location>
</feature>
<dbReference type="STRING" id="43265.A0A545W3J2"/>
<dbReference type="AlphaFoldDB" id="A0A545W3J2"/>
<dbReference type="Proteomes" id="UP000315783">
    <property type="component" value="Unassembled WGS sequence"/>
</dbReference>
<proteinExistence type="predicted"/>
<reference evidence="3 4" key="1">
    <citation type="journal article" date="2019" name="Appl. Microbiol. Biotechnol.">
        <title>Genome sequence of Isaria javanica and comparative genome analysis insights into family S53 peptidase evolution in fungal entomopathogens.</title>
        <authorList>
            <person name="Lin R."/>
            <person name="Zhang X."/>
            <person name="Xin B."/>
            <person name="Zou M."/>
            <person name="Gao Y."/>
            <person name="Qin F."/>
            <person name="Hu Q."/>
            <person name="Xie B."/>
            <person name="Cheng X."/>
        </authorList>
    </citation>
    <scope>NUCLEOTIDE SEQUENCE [LARGE SCALE GENOMIC DNA]</scope>
    <source>
        <strain evidence="3 4">IJ1G</strain>
    </source>
</reference>
<evidence type="ECO:0000313" key="3">
    <source>
        <dbReference type="EMBL" id="TQV97321.1"/>
    </source>
</evidence>
<organism evidence="3 4">
    <name type="scientific">Cordyceps javanica</name>
    <dbReference type="NCBI Taxonomy" id="43265"/>
    <lineage>
        <taxon>Eukaryota</taxon>
        <taxon>Fungi</taxon>
        <taxon>Dikarya</taxon>
        <taxon>Ascomycota</taxon>
        <taxon>Pezizomycotina</taxon>
        <taxon>Sordariomycetes</taxon>
        <taxon>Hypocreomycetidae</taxon>
        <taxon>Hypocreales</taxon>
        <taxon>Cordycipitaceae</taxon>
        <taxon>Cordyceps</taxon>
    </lineage>
</organism>
<keyword evidence="2" id="KW-0472">Membrane</keyword>
<evidence type="ECO:0000256" key="2">
    <source>
        <dbReference type="SAM" id="Phobius"/>
    </source>
</evidence>
<dbReference type="OrthoDB" id="4870890at2759"/>